<dbReference type="Gene3D" id="3.30.2310.20">
    <property type="entry name" value="RelE-like"/>
    <property type="match status" value="1"/>
</dbReference>
<protein>
    <recommendedName>
        <fullName evidence="6">Putative mRNA interferase YoeB</fullName>
    </recommendedName>
</protein>
<evidence type="ECO:0000256" key="4">
    <source>
        <dbReference type="ARBA" id="ARBA00022759"/>
    </source>
</evidence>
<dbReference type="NCBIfam" id="TIGR02116">
    <property type="entry name" value="toxin_Txe_YoeB"/>
    <property type="match status" value="1"/>
</dbReference>
<dbReference type="PANTHER" id="PTHR38039">
    <property type="entry name" value="TOXIN YOEB"/>
    <property type="match status" value="1"/>
</dbReference>
<dbReference type="SUPFAM" id="SSF143011">
    <property type="entry name" value="RelE-like"/>
    <property type="match status" value="1"/>
</dbReference>
<keyword evidence="4" id="KW-0255">Endonuclease</keyword>
<keyword evidence="8" id="KW-1185">Reference proteome</keyword>
<dbReference type="PANTHER" id="PTHR38039:SF1">
    <property type="entry name" value="TOXIN YOEB"/>
    <property type="match status" value="1"/>
</dbReference>
<keyword evidence="2" id="KW-1277">Toxin-antitoxin system</keyword>
<dbReference type="Pfam" id="PF06769">
    <property type="entry name" value="YoeB_toxin"/>
    <property type="match status" value="1"/>
</dbReference>
<sequence length="88" mass="10740">MKLVWSPQSWEEYQYWIENDKDVLKRINELIKECKRAPFRGTGKPEPLKGPLQGWWSRRITGEDRLVYRVRGKDDEQQLEIAQCRYHY</sequence>
<evidence type="ECO:0000256" key="1">
    <source>
        <dbReference type="ARBA" id="ARBA00008172"/>
    </source>
</evidence>
<keyword evidence="5" id="KW-0378">Hydrolase</keyword>
<name>A0ABT0S589_9SPHN</name>
<evidence type="ECO:0000313" key="8">
    <source>
        <dbReference type="Proteomes" id="UP001165342"/>
    </source>
</evidence>
<evidence type="ECO:0000313" key="7">
    <source>
        <dbReference type="EMBL" id="MCL6730804.1"/>
    </source>
</evidence>
<accession>A0ABT0S589</accession>
<dbReference type="InterPro" id="IPR009614">
    <property type="entry name" value="YoeB_toxin"/>
</dbReference>
<organism evidence="7 8">
    <name type="scientific">Sphingomonas hankyongi</name>
    <dbReference type="NCBI Taxonomy" id="2908209"/>
    <lineage>
        <taxon>Bacteria</taxon>
        <taxon>Pseudomonadati</taxon>
        <taxon>Pseudomonadota</taxon>
        <taxon>Alphaproteobacteria</taxon>
        <taxon>Sphingomonadales</taxon>
        <taxon>Sphingomonadaceae</taxon>
        <taxon>Sphingomonas</taxon>
    </lineage>
</organism>
<keyword evidence="3" id="KW-0540">Nuclease</keyword>
<comment type="similarity">
    <text evidence="1">Belongs to the YoeB family.</text>
</comment>
<dbReference type="Proteomes" id="UP001165342">
    <property type="component" value="Unassembled WGS sequence"/>
</dbReference>
<dbReference type="EMBL" id="JAMGBE010000004">
    <property type="protein sequence ID" value="MCL6730804.1"/>
    <property type="molecule type" value="Genomic_DNA"/>
</dbReference>
<evidence type="ECO:0000256" key="2">
    <source>
        <dbReference type="ARBA" id="ARBA00022649"/>
    </source>
</evidence>
<dbReference type="RefSeq" id="WP_249832303.1">
    <property type="nucleotide sequence ID" value="NZ_JAMGBE010000004.1"/>
</dbReference>
<dbReference type="InterPro" id="IPR035093">
    <property type="entry name" value="RelE/ParE_toxin_dom_sf"/>
</dbReference>
<gene>
    <name evidence="7" type="ORF">LZ538_12180</name>
</gene>
<evidence type="ECO:0000256" key="6">
    <source>
        <dbReference type="ARBA" id="ARBA00030388"/>
    </source>
</evidence>
<evidence type="ECO:0000256" key="3">
    <source>
        <dbReference type="ARBA" id="ARBA00022722"/>
    </source>
</evidence>
<proteinExistence type="inferred from homology"/>
<reference evidence="7" key="1">
    <citation type="submission" date="2022-05" db="EMBL/GenBank/DDBJ databases">
        <authorList>
            <person name="Jo J.-H."/>
            <person name="Im W.-T."/>
        </authorList>
    </citation>
    <scope>NUCLEOTIDE SEQUENCE</scope>
    <source>
        <strain evidence="7">SE220</strain>
    </source>
</reference>
<evidence type="ECO:0000256" key="5">
    <source>
        <dbReference type="ARBA" id="ARBA00022801"/>
    </source>
</evidence>
<comment type="caution">
    <text evidence="7">The sequence shown here is derived from an EMBL/GenBank/DDBJ whole genome shotgun (WGS) entry which is preliminary data.</text>
</comment>